<reference evidence="1 2" key="2">
    <citation type="journal article" date="2022" name="Mol. Ecol. Resour.">
        <title>The genomes of chicory, endive, great burdock and yacon provide insights into Asteraceae paleo-polyploidization history and plant inulin production.</title>
        <authorList>
            <person name="Fan W."/>
            <person name="Wang S."/>
            <person name="Wang H."/>
            <person name="Wang A."/>
            <person name="Jiang F."/>
            <person name="Liu H."/>
            <person name="Zhao H."/>
            <person name="Xu D."/>
            <person name="Zhang Y."/>
        </authorList>
    </citation>
    <scope>NUCLEOTIDE SEQUENCE [LARGE SCALE GENOMIC DNA]</scope>
    <source>
        <strain evidence="2">cv. Niubang</strain>
    </source>
</reference>
<dbReference type="Proteomes" id="UP001055879">
    <property type="component" value="Linkage Group LG05"/>
</dbReference>
<dbReference type="EMBL" id="CM042051">
    <property type="protein sequence ID" value="KAI3728350.1"/>
    <property type="molecule type" value="Genomic_DNA"/>
</dbReference>
<protein>
    <submittedName>
        <fullName evidence="1">Uncharacterized protein</fullName>
    </submittedName>
</protein>
<accession>A0ACB9C296</accession>
<keyword evidence="2" id="KW-1185">Reference proteome</keyword>
<organism evidence="1 2">
    <name type="scientific">Arctium lappa</name>
    <name type="common">Greater burdock</name>
    <name type="synonym">Lappa major</name>
    <dbReference type="NCBI Taxonomy" id="4217"/>
    <lineage>
        <taxon>Eukaryota</taxon>
        <taxon>Viridiplantae</taxon>
        <taxon>Streptophyta</taxon>
        <taxon>Embryophyta</taxon>
        <taxon>Tracheophyta</taxon>
        <taxon>Spermatophyta</taxon>
        <taxon>Magnoliopsida</taxon>
        <taxon>eudicotyledons</taxon>
        <taxon>Gunneridae</taxon>
        <taxon>Pentapetalae</taxon>
        <taxon>asterids</taxon>
        <taxon>campanulids</taxon>
        <taxon>Asterales</taxon>
        <taxon>Asteraceae</taxon>
        <taxon>Carduoideae</taxon>
        <taxon>Cardueae</taxon>
        <taxon>Arctiinae</taxon>
        <taxon>Arctium</taxon>
    </lineage>
</organism>
<proteinExistence type="predicted"/>
<sequence>MELHQRQKGFLEIKRNIAMEKTRLQQVSPPHCTGHYENSITFITTNPQIHAFLETKVAISSASTLGRKRKSNETHRTEGTDAKTQKPSSIRVSPRISKQHQPSASTNNTEKGYPVNEQTRITRLSSGEGMKMPSVVRIKLKGKECREQTENSDSDFERPNIEVGEGSRGRKKHVKPKKAEKEAKQPRKIGTSEALLQKWNMIEFRNRQQSAIKGGGFQRAMIRGPVQPSNKSHENTTPMPEKDNKEDEESVKKGYIMELNEMFAILMRTKVDANTVIEKAKERFPSESIFERYEDELAILFNETGFRGSGKNKQPTTLVGCSHSSKKNQKSDPDEKHDVLCTPTKLNFDQMESLDALSPLSPYWYSQTTYGLIDAEIQEKSVGKVRTYEHDVSTDQHPAEFAEPVTGDDARELQMVVSNIHELEPMPISQYGPDIPIPSFNLGISHKTDVVEKNQTKKGKEVARDNEAPTKTTRRELKDCQEAGVGNFRNTIDHLVDLHD</sequence>
<reference evidence="2" key="1">
    <citation type="journal article" date="2022" name="Mol. Ecol. Resour.">
        <title>The genomes of chicory, endive, great burdock and yacon provide insights into Asteraceae palaeo-polyploidization history and plant inulin production.</title>
        <authorList>
            <person name="Fan W."/>
            <person name="Wang S."/>
            <person name="Wang H."/>
            <person name="Wang A."/>
            <person name="Jiang F."/>
            <person name="Liu H."/>
            <person name="Zhao H."/>
            <person name="Xu D."/>
            <person name="Zhang Y."/>
        </authorList>
    </citation>
    <scope>NUCLEOTIDE SEQUENCE [LARGE SCALE GENOMIC DNA]</scope>
    <source>
        <strain evidence="2">cv. Niubang</strain>
    </source>
</reference>
<name>A0ACB9C296_ARCLA</name>
<evidence type="ECO:0000313" key="1">
    <source>
        <dbReference type="EMBL" id="KAI3728350.1"/>
    </source>
</evidence>
<gene>
    <name evidence="1" type="ORF">L6452_16984</name>
</gene>
<comment type="caution">
    <text evidence="1">The sequence shown here is derived from an EMBL/GenBank/DDBJ whole genome shotgun (WGS) entry which is preliminary data.</text>
</comment>
<evidence type="ECO:0000313" key="2">
    <source>
        <dbReference type="Proteomes" id="UP001055879"/>
    </source>
</evidence>